<keyword evidence="1" id="KW-1185">Reference proteome</keyword>
<name>A0A7E4V6B4_PANRE</name>
<evidence type="ECO:0000313" key="1">
    <source>
        <dbReference type="Proteomes" id="UP000492821"/>
    </source>
</evidence>
<sequence length="140" mass="16373">MESIPFHQSSPLRVRTIQNNGNRRRLLLLLFESKSNSKKGDGKTKQTEERIGLIVLTVFGYGQWERDVKKKKRRSTRMWNTDEKDDVNPRVDRGPAGHILQVIGWNCIEKWEFLRGHRAILKIIPGPLGRKYPVEWDGRP</sequence>
<protein>
    <submittedName>
        <fullName evidence="2">Uncharacterized protein</fullName>
    </submittedName>
</protein>
<dbReference type="WBParaSite" id="Pan_g1666.t1">
    <property type="protein sequence ID" value="Pan_g1666.t1"/>
    <property type="gene ID" value="Pan_g1666"/>
</dbReference>
<evidence type="ECO:0000313" key="2">
    <source>
        <dbReference type="WBParaSite" id="Pan_g1666.t1"/>
    </source>
</evidence>
<reference evidence="1" key="1">
    <citation type="journal article" date="2013" name="Genetics">
        <title>The draft genome and transcriptome of Panagrellus redivivus are shaped by the harsh demands of a free-living lifestyle.</title>
        <authorList>
            <person name="Srinivasan J."/>
            <person name="Dillman A.R."/>
            <person name="Macchietto M.G."/>
            <person name="Heikkinen L."/>
            <person name="Lakso M."/>
            <person name="Fracchia K.M."/>
            <person name="Antoshechkin I."/>
            <person name="Mortazavi A."/>
            <person name="Wong G."/>
            <person name="Sternberg P.W."/>
        </authorList>
    </citation>
    <scope>NUCLEOTIDE SEQUENCE [LARGE SCALE GENOMIC DNA]</scope>
    <source>
        <strain evidence="1">MT8872</strain>
    </source>
</reference>
<dbReference type="Proteomes" id="UP000492821">
    <property type="component" value="Unassembled WGS sequence"/>
</dbReference>
<dbReference type="AlphaFoldDB" id="A0A7E4V6B4"/>
<accession>A0A7E4V6B4</accession>
<proteinExistence type="predicted"/>
<reference evidence="2" key="2">
    <citation type="submission" date="2020-10" db="UniProtKB">
        <authorList>
            <consortium name="WormBaseParasite"/>
        </authorList>
    </citation>
    <scope>IDENTIFICATION</scope>
</reference>
<organism evidence="1 2">
    <name type="scientific">Panagrellus redivivus</name>
    <name type="common">Microworm</name>
    <dbReference type="NCBI Taxonomy" id="6233"/>
    <lineage>
        <taxon>Eukaryota</taxon>
        <taxon>Metazoa</taxon>
        <taxon>Ecdysozoa</taxon>
        <taxon>Nematoda</taxon>
        <taxon>Chromadorea</taxon>
        <taxon>Rhabditida</taxon>
        <taxon>Tylenchina</taxon>
        <taxon>Panagrolaimomorpha</taxon>
        <taxon>Panagrolaimoidea</taxon>
        <taxon>Panagrolaimidae</taxon>
        <taxon>Panagrellus</taxon>
    </lineage>
</organism>